<feature type="region of interest" description="Disordered" evidence="1">
    <location>
        <begin position="318"/>
        <end position="354"/>
    </location>
</feature>
<feature type="compositionally biased region" description="Low complexity" evidence="1">
    <location>
        <begin position="120"/>
        <end position="132"/>
    </location>
</feature>
<feature type="compositionally biased region" description="Acidic residues" evidence="1">
    <location>
        <begin position="329"/>
        <end position="345"/>
    </location>
</feature>
<reference evidence="2" key="1">
    <citation type="submission" date="2015-01" db="EMBL/GenBank/DDBJ databases">
        <authorList>
            <person name="Durling Mikael"/>
        </authorList>
    </citation>
    <scope>NUCLEOTIDE SEQUENCE</scope>
</reference>
<evidence type="ECO:0000313" key="2">
    <source>
        <dbReference type="EMBL" id="CEO46624.1"/>
    </source>
</evidence>
<feature type="region of interest" description="Disordered" evidence="1">
    <location>
        <begin position="1"/>
        <end position="188"/>
    </location>
</feature>
<proteinExistence type="predicted"/>
<evidence type="ECO:0000256" key="1">
    <source>
        <dbReference type="SAM" id="MobiDB-lite"/>
    </source>
</evidence>
<protein>
    <submittedName>
        <fullName evidence="2">Uncharacterized protein</fullName>
    </submittedName>
</protein>
<accession>A0A0B7JNQ9</accession>
<feature type="compositionally biased region" description="Basic residues" evidence="1">
    <location>
        <begin position="1"/>
        <end position="11"/>
    </location>
</feature>
<feature type="compositionally biased region" description="Polar residues" evidence="1">
    <location>
        <begin position="94"/>
        <end position="104"/>
    </location>
</feature>
<dbReference type="AlphaFoldDB" id="A0A0B7JNQ9"/>
<feature type="compositionally biased region" description="Acidic residues" evidence="1">
    <location>
        <begin position="161"/>
        <end position="174"/>
    </location>
</feature>
<sequence>MPKNRRLRRRPSTPNLSDLTQHPHHRRFFTADPASPPETPTTSPSLSRKISSKPRHQPPFAEYDDELVDDPHIKPVGNGHQFSYQPTFGPDQLSPRSSSSHGDTSSAVDDSSSSDDDSSARVSVVSAPNASSIKGFDDNESSPKLVESSDSDEPGGSVANDNDDDDDDDIDEDQGGANHEQQSHTHVTVTTAVFEFTLEEIDPMDDEWDALEVLYPYEIEPPRSRSSSWHKELDKNMVREFRNLNCSASTSDNDIELDGEEDAFMRHQRELRRRRRVSMSSSVGKRTHSELSDSDDDFGFLDVNDVGSSAKRMRKRLHRSSLLFHDPPEQIEELEEPDSSEEEPHEDLARELPYFTVEVMEVESS</sequence>
<feature type="region of interest" description="Disordered" evidence="1">
    <location>
        <begin position="275"/>
        <end position="300"/>
    </location>
</feature>
<name>A0A0B7JNQ9_BIOOC</name>
<dbReference type="EMBL" id="CDPU01000005">
    <property type="protein sequence ID" value="CEO46624.1"/>
    <property type="molecule type" value="Genomic_DNA"/>
</dbReference>
<organism evidence="2">
    <name type="scientific">Bionectria ochroleuca</name>
    <name type="common">Gliocladium roseum</name>
    <dbReference type="NCBI Taxonomy" id="29856"/>
    <lineage>
        <taxon>Eukaryota</taxon>
        <taxon>Fungi</taxon>
        <taxon>Dikarya</taxon>
        <taxon>Ascomycota</taxon>
        <taxon>Pezizomycotina</taxon>
        <taxon>Sordariomycetes</taxon>
        <taxon>Hypocreomycetidae</taxon>
        <taxon>Hypocreales</taxon>
        <taxon>Bionectriaceae</taxon>
        <taxon>Clonostachys</taxon>
    </lineage>
</organism>
<gene>
    <name evidence="2" type="ORF">BN869_000002679_1</name>
</gene>